<dbReference type="InterPro" id="IPR025246">
    <property type="entry name" value="IS30-like_HTH"/>
</dbReference>
<dbReference type="GO" id="GO:0003676">
    <property type="term" value="F:nucleic acid binding"/>
    <property type="evidence" value="ECO:0007669"/>
    <property type="project" value="InterPro"/>
</dbReference>
<dbReference type="Pfam" id="PF13936">
    <property type="entry name" value="HTH_38"/>
    <property type="match status" value="1"/>
</dbReference>
<protein>
    <submittedName>
        <fullName evidence="3">Transposase</fullName>
    </submittedName>
</protein>
<gene>
    <name evidence="3" type="ORF">FC15_GL000670</name>
</gene>
<evidence type="ECO:0000259" key="2">
    <source>
        <dbReference type="PROSITE" id="PS50994"/>
    </source>
</evidence>
<dbReference type="GO" id="GO:0006310">
    <property type="term" value="P:DNA recombination"/>
    <property type="evidence" value="ECO:0007669"/>
    <property type="project" value="UniProtKB-KW"/>
</dbReference>
<dbReference type="OrthoDB" id="9781678at2"/>
<proteinExistence type="predicted"/>
<feature type="domain" description="Integrase catalytic" evidence="2">
    <location>
        <begin position="187"/>
        <end position="349"/>
    </location>
</feature>
<dbReference type="NCBIfam" id="NF033563">
    <property type="entry name" value="transpos_IS30"/>
    <property type="match status" value="1"/>
</dbReference>
<organism evidence="3 4">
    <name type="scientific">Lapidilactobacillus concavus DSM 17758</name>
    <dbReference type="NCBI Taxonomy" id="1423735"/>
    <lineage>
        <taxon>Bacteria</taxon>
        <taxon>Bacillati</taxon>
        <taxon>Bacillota</taxon>
        <taxon>Bacilli</taxon>
        <taxon>Lactobacillales</taxon>
        <taxon>Lactobacillaceae</taxon>
        <taxon>Lapidilactobacillus</taxon>
    </lineage>
</organism>
<dbReference type="AlphaFoldDB" id="A0A0R1WCC3"/>
<reference evidence="3 4" key="1">
    <citation type="journal article" date="2015" name="Genome Announc.">
        <title>Expanding the biotechnology potential of lactobacilli through comparative genomics of 213 strains and associated genera.</title>
        <authorList>
            <person name="Sun Z."/>
            <person name="Harris H.M."/>
            <person name="McCann A."/>
            <person name="Guo C."/>
            <person name="Argimon S."/>
            <person name="Zhang W."/>
            <person name="Yang X."/>
            <person name="Jeffery I.B."/>
            <person name="Cooney J.C."/>
            <person name="Kagawa T.F."/>
            <person name="Liu W."/>
            <person name="Song Y."/>
            <person name="Salvetti E."/>
            <person name="Wrobel A."/>
            <person name="Rasinkangas P."/>
            <person name="Parkhill J."/>
            <person name="Rea M.C."/>
            <person name="O'Sullivan O."/>
            <person name="Ritari J."/>
            <person name="Douillard F.P."/>
            <person name="Paul Ross R."/>
            <person name="Yang R."/>
            <person name="Briner A.E."/>
            <person name="Felis G.E."/>
            <person name="de Vos W.M."/>
            <person name="Barrangou R."/>
            <person name="Klaenhammer T.R."/>
            <person name="Caufield P.W."/>
            <person name="Cui Y."/>
            <person name="Zhang H."/>
            <person name="O'Toole P.W."/>
        </authorList>
    </citation>
    <scope>NUCLEOTIDE SEQUENCE [LARGE SCALE GENOMIC DNA]</scope>
    <source>
        <strain evidence="3 4">DSM 17758</strain>
    </source>
</reference>
<dbReference type="GO" id="GO:0032196">
    <property type="term" value="P:transposition"/>
    <property type="evidence" value="ECO:0007669"/>
    <property type="project" value="TreeGrafter"/>
</dbReference>
<accession>A0A0R1WCC3</accession>
<dbReference type="PROSITE" id="PS50994">
    <property type="entry name" value="INTEGRASE"/>
    <property type="match status" value="1"/>
</dbReference>
<dbReference type="InterPro" id="IPR051917">
    <property type="entry name" value="Transposase-Integrase"/>
</dbReference>
<dbReference type="GO" id="GO:0004803">
    <property type="term" value="F:transposase activity"/>
    <property type="evidence" value="ECO:0007669"/>
    <property type="project" value="TreeGrafter"/>
</dbReference>
<dbReference type="InterPro" id="IPR053392">
    <property type="entry name" value="Transposase_IS30-like"/>
</dbReference>
<dbReference type="PANTHER" id="PTHR10948">
    <property type="entry name" value="TRANSPOSASE"/>
    <property type="match status" value="1"/>
</dbReference>
<name>A0A0R1WCC3_9LACO</name>
<dbReference type="PATRIC" id="fig|1423735.3.peg.703"/>
<keyword evidence="4" id="KW-1185">Reference proteome</keyword>
<dbReference type="InterPro" id="IPR001584">
    <property type="entry name" value="Integrase_cat-core"/>
</dbReference>
<dbReference type="EMBL" id="AZFX01000022">
    <property type="protein sequence ID" value="KRM11852.1"/>
    <property type="molecule type" value="Genomic_DNA"/>
</dbReference>
<dbReference type="InterPro" id="IPR036397">
    <property type="entry name" value="RNaseH_sf"/>
</dbReference>
<dbReference type="Gene3D" id="3.30.420.10">
    <property type="entry name" value="Ribonuclease H-like superfamily/Ribonuclease H"/>
    <property type="match status" value="1"/>
</dbReference>
<dbReference type="GO" id="GO:0005829">
    <property type="term" value="C:cytosol"/>
    <property type="evidence" value="ECO:0007669"/>
    <property type="project" value="TreeGrafter"/>
</dbReference>
<evidence type="ECO:0000313" key="4">
    <source>
        <dbReference type="Proteomes" id="UP000051315"/>
    </source>
</evidence>
<comment type="caution">
    <text evidence="3">The sequence shown here is derived from an EMBL/GenBank/DDBJ whole genome shotgun (WGS) entry which is preliminary data.</text>
</comment>
<evidence type="ECO:0000256" key="1">
    <source>
        <dbReference type="ARBA" id="ARBA00023172"/>
    </source>
</evidence>
<dbReference type="Proteomes" id="UP000051315">
    <property type="component" value="Unassembled WGS sequence"/>
</dbReference>
<dbReference type="GO" id="GO:0015074">
    <property type="term" value="P:DNA integration"/>
    <property type="evidence" value="ECO:0007669"/>
    <property type="project" value="InterPro"/>
</dbReference>
<evidence type="ECO:0000313" key="3">
    <source>
        <dbReference type="EMBL" id="KRM11852.1"/>
    </source>
</evidence>
<dbReference type="Gene3D" id="1.10.10.60">
    <property type="entry name" value="Homeodomain-like"/>
    <property type="match status" value="1"/>
</dbReference>
<dbReference type="RefSeq" id="WP_057823688.1">
    <property type="nucleotide sequence ID" value="NZ_AZFX01000022.1"/>
</dbReference>
<dbReference type="PANTHER" id="PTHR10948:SF23">
    <property type="entry name" value="TRANSPOSASE INSI FOR INSERTION SEQUENCE ELEMENT IS30A-RELATED"/>
    <property type="match status" value="1"/>
</dbReference>
<keyword evidence="1" id="KW-0233">DNA recombination</keyword>
<dbReference type="SUPFAM" id="SSF53098">
    <property type="entry name" value="Ribonuclease H-like"/>
    <property type="match status" value="1"/>
</dbReference>
<dbReference type="InterPro" id="IPR012337">
    <property type="entry name" value="RNaseH-like_sf"/>
</dbReference>
<sequence length="358" mass="41254">MREVFVLTQQQLTTNRQKGHHLTQIERGMIASLHSEGHSARQIASIIGVSHQTINNELSRGTIKQVKKINGEKHYLKVYCPEAAQARYEENRSNSRRPLKFKQVTDFLAYFDDKFHTEHWSPDATVGYAKKHRLFSPHKMICAKTLYNYIDAQLLEIRNIDLVEKVRRRMAHHKTTKVKRLAGSKSIDERPKKVNNRHEFGHFEIDTVVGERNGSQSVLLTFTERKTRFEIVCLIEGKDADSVSYALRNIVNQYGDIIKTVTADNGTEFTTLETALNGIADTYFAHPYTSSERGTNEVHNRMLRRYFPKGQSLDIATPSQVQIAQSHLNNLPRRILKFKTPAEAFEREVKRARKVHTA</sequence>